<accession>A0A6J4P1E6</accession>
<feature type="non-terminal residue" evidence="2">
    <location>
        <position position="54"/>
    </location>
</feature>
<organism evidence="2">
    <name type="scientific">uncultured Rubrobacteraceae bacterium</name>
    <dbReference type="NCBI Taxonomy" id="349277"/>
    <lineage>
        <taxon>Bacteria</taxon>
        <taxon>Bacillati</taxon>
        <taxon>Actinomycetota</taxon>
        <taxon>Rubrobacteria</taxon>
        <taxon>Rubrobacterales</taxon>
        <taxon>Rubrobacteraceae</taxon>
        <taxon>environmental samples</taxon>
    </lineage>
</organism>
<evidence type="ECO:0000313" key="2">
    <source>
        <dbReference type="EMBL" id="CAA9400988.1"/>
    </source>
</evidence>
<feature type="compositionally biased region" description="Basic and acidic residues" evidence="1">
    <location>
        <begin position="32"/>
        <end position="47"/>
    </location>
</feature>
<dbReference type="AlphaFoldDB" id="A0A6J4P1E6"/>
<evidence type="ECO:0000256" key="1">
    <source>
        <dbReference type="SAM" id="MobiDB-lite"/>
    </source>
</evidence>
<feature type="region of interest" description="Disordered" evidence="1">
    <location>
        <begin position="18"/>
        <end position="54"/>
    </location>
</feature>
<feature type="non-terminal residue" evidence="2">
    <location>
        <position position="1"/>
    </location>
</feature>
<dbReference type="EMBL" id="CADCUZ010000029">
    <property type="protein sequence ID" value="CAA9400988.1"/>
    <property type="molecule type" value="Genomic_DNA"/>
</dbReference>
<name>A0A6J4P1E6_9ACTN</name>
<reference evidence="2" key="1">
    <citation type="submission" date="2020-02" db="EMBL/GenBank/DDBJ databases">
        <authorList>
            <person name="Meier V. D."/>
        </authorList>
    </citation>
    <scope>NUCLEOTIDE SEQUENCE</scope>
    <source>
        <strain evidence="2">AVDCRST_MAG55</strain>
    </source>
</reference>
<protein>
    <submittedName>
        <fullName evidence="2">Uncharacterized protein</fullName>
    </submittedName>
</protein>
<gene>
    <name evidence="2" type="ORF">AVDCRST_MAG55-649</name>
</gene>
<sequence>EVRALRLRRLGRPRAREVRQDLRPLPGRQRLRGRDLEDPRLLPRPGEDALLDLI</sequence>
<proteinExistence type="predicted"/>